<dbReference type="EMBL" id="JBBHLL010000468">
    <property type="protein sequence ID" value="KAK7802283.1"/>
    <property type="molecule type" value="Genomic_DNA"/>
</dbReference>
<proteinExistence type="predicted"/>
<keyword evidence="2" id="KW-1185">Reference proteome</keyword>
<name>A0AAW0HL67_MYOGA</name>
<dbReference type="PANTHER" id="PTHR35968">
    <property type="entry name" value="CHROMOSOME 6 C6ORF201 HOMOLOG"/>
    <property type="match status" value="1"/>
</dbReference>
<feature type="non-terminal residue" evidence="1">
    <location>
        <position position="1"/>
    </location>
</feature>
<reference evidence="1 2" key="1">
    <citation type="journal article" date="2023" name="bioRxiv">
        <title>Conserved and derived expression patterns and positive selection on dental genes reveal complex evolutionary context of ever-growing rodent molars.</title>
        <authorList>
            <person name="Calamari Z.T."/>
            <person name="Song A."/>
            <person name="Cohen E."/>
            <person name="Akter M."/>
            <person name="Roy R.D."/>
            <person name="Hallikas O."/>
            <person name="Christensen M.M."/>
            <person name="Li P."/>
            <person name="Marangoni P."/>
            <person name="Jernvall J."/>
            <person name="Klein O.D."/>
        </authorList>
    </citation>
    <scope>NUCLEOTIDE SEQUENCE [LARGE SCALE GENOMIC DNA]</scope>
    <source>
        <strain evidence="1">V071</strain>
    </source>
</reference>
<evidence type="ECO:0000313" key="1">
    <source>
        <dbReference type="EMBL" id="KAK7802283.1"/>
    </source>
</evidence>
<dbReference type="PANTHER" id="PTHR35968:SF1">
    <property type="entry name" value="TESTIS EXPRESSED PROTEIN 56"/>
    <property type="match status" value="1"/>
</dbReference>
<dbReference type="Pfam" id="PF15023">
    <property type="entry name" value="DUF4523"/>
    <property type="match status" value="1"/>
</dbReference>
<dbReference type="Proteomes" id="UP001488838">
    <property type="component" value="Unassembled WGS sequence"/>
</dbReference>
<dbReference type="AlphaFoldDB" id="A0AAW0HL67"/>
<protein>
    <submittedName>
        <fullName evidence="1">Uncharacterized protein</fullName>
    </submittedName>
</protein>
<gene>
    <name evidence="1" type="ORF">U0070_012805</name>
</gene>
<sequence>AIMGTGNNNPSFINLYEKMKNYAQPDTLCHTFDLLSNLHKLLPNQMVEGLHSYRSESDKIKCENPEFSGLEKVLARHQLPREVSLTPKPSNIPSWKRKIINNISGNWKKCHMWKKNTYEPPMCTVIARWAKKNMQPAEDLKSVIQRLSALGTIVSVTPCGRQSAVVVFKDITSACKAVSAFPTMSTGTLFQCSWQHCFMSRN</sequence>
<accession>A0AAW0HL67</accession>
<organism evidence="1 2">
    <name type="scientific">Myodes glareolus</name>
    <name type="common">Bank vole</name>
    <name type="synonym">Clethrionomys glareolus</name>
    <dbReference type="NCBI Taxonomy" id="447135"/>
    <lineage>
        <taxon>Eukaryota</taxon>
        <taxon>Metazoa</taxon>
        <taxon>Chordata</taxon>
        <taxon>Craniata</taxon>
        <taxon>Vertebrata</taxon>
        <taxon>Euteleostomi</taxon>
        <taxon>Mammalia</taxon>
        <taxon>Eutheria</taxon>
        <taxon>Euarchontoglires</taxon>
        <taxon>Glires</taxon>
        <taxon>Rodentia</taxon>
        <taxon>Myomorpha</taxon>
        <taxon>Muroidea</taxon>
        <taxon>Cricetidae</taxon>
        <taxon>Arvicolinae</taxon>
        <taxon>Myodes</taxon>
    </lineage>
</organism>
<evidence type="ECO:0000313" key="2">
    <source>
        <dbReference type="Proteomes" id="UP001488838"/>
    </source>
</evidence>
<comment type="caution">
    <text evidence="1">The sequence shown here is derived from an EMBL/GenBank/DDBJ whole genome shotgun (WGS) entry which is preliminary data.</text>
</comment>
<dbReference type="InterPro" id="IPR027827">
    <property type="entry name" value="Tex56"/>
</dbReference>
<feature type="non-terminal residue" evidence="1">
    <location>
        <position position="202"/>
    </location>
</feature>